<dbReference type="OrthoDB" id="1113691at2759"/>
<dbReference type="CDD" id="cd22160">
    <property type="entry name" value="F-box_AtFBL13-like"/>
    <property type="match status" value="1"/>
</dbReference>
<name>A0A8X7RJ27_BRACI</name>
<reference evidence="3 4" key="1">
    <citation type="submission" date="2020-02" db="EMBL/GenBank/DDBJ databases">
        <authorList>
            <person name="Ma Q."/>
            <person name="Huang Y."/>
            <person name="Song X."/>
            <person name="Pei D."/>
        </authorList>
    </citation>
    <scope>NUCLEOTIDE SEQUENCE [LARGE SCALE GENOMIC DNA]</scope>
    <source>
        <strain evidence="3">Sxm20200214</strain>
        <tissue evidence="3">Leaf</tissue>
    </source>
</reference>
<dbReference type="PROSITE" id="PS50181">
    <property type="entry name" value="FBOX"/>
    <property type="match status" value="1"/>
</dbReference>
<dbReference type="PANTHER" id="PTHR31293">
    <property type="entry name" value="RNI-LIKE SUPERFAMILY PROTEIN"/>
    <property type="match status" value="1"/>
</dbReference>
<protein>
    <recommendedName>
        <fullName evidence="2">F-box domain-containing protein</fullName>
    </recommendedName>
</protein>
<dbReference type="InterPro" id="IPR053781">
    <property type="entry name" value="F-box_AtFBL13-like"/>
</dbReference>
<keyword evidence="4" id="KW-1185">Reference proteome</keyword>
<dbReference type="AlphaFoldDB" id="A0A8X7RJ27"/>
<dbReference type="InterPro" id="IPR055294">
    <property type="entry name" value="FBL60-like"/>
</dbReference>
<dbReference type="Pfam" id="PF00646">
    <property type="entry name" value="F-box"/>
    <property type="match status" value="1"/>
</dbReference>
<evidence type="ECO:0000259" key="2">
    <source>
        <dbReference type="PROSITE" id="PS50181"/>
    </source>
</evidence>
<dbReference type="EMBL" id="JAAMPC010000010">
    <property type="protein sequence ID" value="KAG2289999.1"/>
    <property type="molecule type" value="Genomic_DNA"/>
</dbReference>
<evidence type="ECO:0000313" key="3">
    <source>
        <dbReference type="EMBL" id="KAG2289999.1"/>
    </source>
</evidence>
<evidence type="ECO:0000256" key="1">
    <source>
        <dbReference type="SAM" id="MobiDB-lite"/>
    </source>
</evidence>
<organism evidence="3 4">
    <name type="scientific">Brassica carinata</name>
    <name type="common">Ethiopian mustard</name>
    <name type="synonym">Abyssinian cabbage</name>
    <dbReference type="NCBI Taxonomy" id="52824"/>
    <lineage>
        <taxon>Eukaryota</taxon>
        <taxon>Viridiplantae</taxon>
        <taxon>Streptophyta</taxon>
        <taxon>Embryophyta</taxon>
        <taxon>Tracheophyta</taxon>
        <taxon>Spermatophyta</taxon>
        <taxon>Magnoliopsida</taxon>
        <taxon>eudicotyledons</taxon>
        <taxon>Gunneridae</taxon>
        <taxon>Pentapetalae</taxon>
        <taxon>rosids</taxon>
        <taxon>malvids</taxon>
        <taxon>Brassicales</taxon>
        <taxon>Brassicaceae</taxon>
        <taxon>Brassiceae</taxon>
        <taxon>Brassica</taxon>
    </lineage>
</organism>
<gene>
    <name evidence="3" type="ORF">Bca52824_049603</name>
</gene>
<evidence type="ECO:0000313" key="4">
    <source>
        <dbReference type="Proteomes" id="UP000886595"/>
    </source>
</evidence>
<dbReference type="Gene3D" id="1.20.1280.50">
    <property type="match status" value="1"/>
</dbReference>
<accession>A0A8X7RJ27</accession>
<feature type="region of interest" description="Disordered" evidence="1">
    <location>
        <begin position="1"/>
        <end position="21"/>
    </location>
</feature>
<dbReference type="SMART" id="SM00256">
    <property type="entry name" value="FBOX"/>
    <property type="match status" value="1"/>
</dbReference>
<comment type="caution">
    <text evidence="3">The sequence shown here is derived from an EMBL/GenBank/DDBJ whole genome shotgun (WGS) entry which is preliminary data.</text>
</comment>
<feature type="domain" description="F-box" evidence="2">
    <location>
        <begin position="32"/>
        <end position="82"/>
    </location>
</feature>
<proteinExistence type="predicted"/>
<dbReference type="SUPFAM" id="SSF81383">
    <property type="entry name" value="F-box domain"/>
    <property type="match status" value="1"/>
</dbReference>
<dbReference type="InterPro" id="IPR036047">
    <property type="entry name" value="F-box-like_dom_sf"/>
</dbReference>
<sequence>MADEGGNGYKPPQAIATKTKTKEAGDLSDGVEYSFRFLPDEILQTILSYLPTQIAITTSILSKRWRHVWSDTPCLYLDWIKPYGPKGDIINKILDRYKARKMMSFKLKPNMRDDFPYIDRWIVFAMSRNV</sequence>
<dbReference type="Proteomes" id="UP000886595">
    <property type="component" value="Unassembled WGS sequence"/>
</dbReference>
<dbReference type="InterPro" id="IPR001810">
    <property type="entry name" value="F-box_dom"/>
</dbReference>
<dbReference type="PANTHER" id="PTHR31293:SF12">
    <property type="entry name" value="RNI-LIKE SUPERFAMILY PROTEIN"/>
    <property type="match status" value="1"/>
</dbReference>